<dbReference type="InterPro" id="IPR052908">
    <property type="entry name" value="AP-4-A_phosphorylase"/>
</dbReference>
<dbReference type="InterPro" id="IPR039383">
    <property type="entry name" value="FHIT"/>
</dbReference>
<dbReference type="Proteomes" id="UP000318741">
    <property type="component" value="Chromosome"/>
</dbReference>
<dbReference type="EMBL" id="CP036265">
    <property type="protein sequence ID" value="QDT16525.1"/>
    <property type="molecule type" value="Genomic_DNA"/>
</dbReference>
<dbReference type="Gene3D" id="3.30.428.10">
    <property type="entry name" value="HIT-like"/>
    <property type="match status" value="1"/>
</dbReference>
<keyword evidence="1" id="KW-0547">Nucleotide-binding</keyword>
<dbReference type="EC" id="2.7.7.53" evidence="6"/>
<dbReference type="PANTHER" id="PTHR42997">
    <property type="entry name" value="HIT FAMILY HYDROLASE"/>
    <property type="match status" value="1"/>
</dbReference>
<evidence type="ECO:0000256" key="4">
    <source>
        <dbReference type="PROSITE-ProRule" id="PRU00464"/>
    </source>
</evidence>
<dbReference type="Pfam" id="PF01230">
    <property type="entry name" value="HIT"/>
    <property type="match status" value="1"/>
</dbReference>
<feature type="active site" description="Tele-AMP-histidine intermediate" evidence="2">
    <location>
        <position position="136"/>
    </location>
</feature>
<name>A0A517PAW7_9PLAN</name>
<evidence type="ECO:0000313" key="7">
    <source>
        <dbReference type="Proteomes" id="UP000318741"/>
    </source>
</evidence>
<dbReference type="PROSITE" id="PS51084">
    <property type="entry name" value="HIT_2"/>
    <property type="match status" value="1"/>
</dbReference>
<sequence length="184" mass="19549">MDELTRARLWAPWRLDYIKDPNRAKAPRAADGGGTGCFLCDLAADPAGDAERLVVARRGPAVAVLNRFPYNNGHLLVAPLEHRGDLTELSPEQSAACQSLLSDLCVALRETLNAQGFNVGLNLGAVAGAGLPGHLHWHLVPRWPGDGNFMTVTANASVIPQSLGILHELLVDHARLRGDADGGG</sequence>
<dbReference type="GO" id="GO:0003877">
    <property type="term" value="F:ATP:ADP adenylyltransferase activity"/>
    <property type="evidence" value="ECO:0007669"/>
    <property type="project" value="UniProtKB-EC"/>
</dbReference>
<evidence type="ECO:0000313" key="6">
    <source>
        <dbReference type="EMBL" id="QDT16525.1"/>
    </source>
</evidence>
<dbReference type="RefSeq" id="WP_145359339.1">
    <property type="nucleotide sequence ID" value="NZ_CP036265.1"/>
</dbReference>
<reference evidence="6 7" key="1">
    <citation type="submission" date="2019-02" db="EMBL/GenBank/DDBJ databases">
        <title>Deep-cultivation of Planctomycetes and their phenomic and genomic characterization uncovers novel biology.</title>
        <authorList>
            <person name="Wiegand S."/>
            <person name="Jogler M."/>
            <person name="Boedeker C."/>
            <person name="Pinto D."/>
            <person name="Vollmers J."/>
            <person name="Rivas-Marin E."/>
            <person name="Kohn T."/>
            <person name="Peeters S.H."/>
            <person name="Heuer A."/>
            <person name="Rast P."/>
            <person name="Oberbeckmann S."/>
            <person name="Bunk B."/>
            <person name="Jeske O."/>
            <person name="Meyerdierks A."/>
            <person name="Storesund J.E."/>
            <person name="Kallscheuer N."/>
            <person name="Luecker S."/>
            <person name="Lage O.M."/>
            <person name="Pohl T."/>
            <person name="Merkel B.J."/>
            <person name="Hornburger P."/>
            <person name="Mueller R.-W."/>
            <person name="Bruemmer F."/>
            <person name="Labrenz M."/>
            <person name="Spormann A.M."/>
            <person name="Op den Camp H."/>
            <person name="Overmann J."/>
            <person name="Amann R."/>
            <person name="Jetten M.S.M."/>
            <person name="Mascher T."/>
            <person name="Medema M.H."/>
            <person name="Devos D.P."/>
            <person name="Kaster A.-K."/>
            <person name="Ovreas L."/>
            <person name="Rohde M."/>
            <person name="Galperin M.Y."/>
            <person name="Jogler C."/>
        </authorList>
    </citation>
    <scope>NUCLEOTIDE SEQUENCE [LARGE SCALE GENOMIC DNA]</scope>
    <source>
        <strain evidence="6 7">CA12</strain>
    </source>
</reference>
<feature type="binding site" evidence="3">
    <location>
        <position position="66"/>
    </location>
    <ligand>
        <name>substrate</name>
    </ligand>
</feature>
<dbReference type="OrthoDB" id="9784774at2"/>
<dbReference type="PANTHER" id="PTHR42997:SF1">
    <property type="entry name" value="AP-4-A PHOSPHORYLASE"/>
    <property type="match status" value="1"/>
</dbReference>
<evidence type="ECO:0000259" key="5">
    <source>
        <dbReference type="PROSITE" id="PS51084"/>
    </source>
</evidence>
<dbReference type="SUPFAM" id="SSF54197">
    <property type="entry name" value="HIT-like"/>
    <property type="match status" value="1"/>
</dbReference>
<protein>
    <submittedName>
        <fullName evidence="6">AP-4-A phosphorylase</fullName>
        <ecNumber evidence="6">2.7.7.53</ecNumber>
    </submittedName>
</protein>
<keyword evidence="6" id="KW-0548">Nucleotidyltransferase</keyword>
<dbReference type="KEGG" id="acaf:CA12_26300"/>
<evidence type="ECO:0000256" key="2">
    <source>
        <dbReference type="PIRSR" id="PIRSR639383-1"/>
    </source>
</evidence>
<accession>A0A517PAW7</accession>
<dbReference type="AlphaFoldDB" id="A0A517PAW7"/>
<gene>
    <name evidence="6" type="ORF">CA12_26300</name>
</gene>
<feature type="binding site" evidence="3">
    <location>
        <position position="138"/>
    </location>
    <ligand>
        <name>substrate</name>
    </ligand>
</feature>
<dbReference type="GO" id="GO:0000166">
    <property type="term" value="F:nucleotide binding"/>
    <property type="evidence" value="ECO:0007669"/>
    <property type="project" value="UniProtKB-KW"/>
</dbReference>
<dbReference type="InterPro" id="IPR036265">
    <property type="entry name" value="HIT-like_sf"/>
</dbReference>
<evidence type="ECO:0000256" key="1">
    <source>
        <dbReference type="ARBA" id="ARBA00022741"/>
    </source>
</evidence>
<proteinExistence type="predicted"/>
<feature type="domain" description="HIT" evidence="5">
    <location>
        <begin position="41"/>
        <end position="149"/>
    </location>
</feature>
<dbReference type="CDD" id="cd01275">
    <property type="entry name" value="FHIT"/>
    <property type="match status" value="1"/>
</dbReference>
<feature type="short sequence motif" description="Histidine triad motif" evidence="4">
    <location>
        <begin position="134"/>
        <end position="138"/>
    </location>
</feature>
<keyword evidence="6" id="KW-0808">Transferase</keyword>
<dbReference type="InterPro" id="IPR011146">
    <property type="entry name" value="HIT-like"/>
</dbReference>
<organism evidence="6 7">
    <name type="scientific">Alienimonas californiensis</name>
    <dbReference type="NCBI Taxonomy" id="2527989"/>
    <lineage>
        <taxon>Bacteria</taxon>
        <taxon>Pseudomonadati</taxon>
        <taxon>Planctomycetota</taxon>
        <taxon>Planctomycetia</taxon>
        <taxon>Planctomycetales</taxon>
        <taxon>Planctomycetaceae</taxon>
        <taxon>Alienimonas</taxon>
    </lineage>
</organism>
<evidence type="ECO:0000256" key="3">
    <source>
        <dbReference type="PIRSR" id="PIRSR639383-2"/>
    </source>
</evidence>
<keyword evidence="7" id="KW-1185">Reference proteome</keyword>